<evidence type="ECO:0000313" key="2">
    <source>
        <dbReference type="Proteomes" id="UP001156484"/>
    </source>
</evidence>
<proteinExistence type="predicted"/>
<sequence>MRTRGCAPAVGAPPTYPTDRGIPPVVAIDHVLVADRTALEVDTVDLPGSDHRAVVARILLEAN</sequence>
<gene>
    <name evidence="1" type="ORF">OED52_12670</name>
</gene>
<reference evidence="1" key="1">
    <citation type="submission" date="2022-10" db="EMBL/GenBank/DDBJ databases">
        <title>Rhodococcus ferula Z13 complete genome.</title>
        <authorList>
            <person name="Long X."/>
            <person name="Zang M."/>
        </authorList>
    </citation>
    <scope>NUCLEOTIDE SEQUENCE</scope>
    <source>
        <strain evidence="1">Z13</strain>
    </source>
</reference>
<name>A0ACD4DD06_9NOCA</name>
<evidence type="ECO:0000313" key="1">
    <source>
        <dbReference type="EMBL" id="UYP17548.1"/>
    </source>
</evidence>
<dbReference type="EMBL" id="CP107551">
    <property type="protein sequence ID" value="UYP17548.1"/>
    <property type="molecule type" value="Genomic_DNA"/>
</dbReference>
<dbReference type="Proteomes" id="UP001156484">
    <property type="component" value="Chromosome"/>
</dbReference>
<organism evidence="1 2">
    <name type="scientific">Rhodococcus sacchari</name>
    <dbReference type="NCBI Taxonomy" id="2962047"/>
    <lineage>
        <taxon>Bacteria</taxon>
        <taxon>Bacillati</taxon>
        <taxon>Actinomycetota</taxon>
        <taxon>Actinomycetes</taxon>
        <taxon>Mycobacteriales</taxon>
        <taxon>Nocardiaceae</taxon>
        <taxon>Rhodococcus</taxon>
    </lineage>
</organism>
<protein>
    <submittedName>
        <fullName evidence="1">Uncharacterized protein</fullName>
    </submittedName>
</protein>
<keyword evidence="2" id="KW-1185">Reference proteome</keyword>
<accession>A0ACD4DD06</accession>